<feature type="signal peptide" evidence="3">
    <location>
        <begin position="1"/>
        <end position="27"/>
    </location>
</feature>
<evidence type="ECO:0000256" key="1">
    <source>
        <dbReference type="SAM" id="MobiDB-lite"/>
    </source>
</evidence>
<evidence type="ECO:0000256" key="3">
    <source>
        <dbReference type="SAM" id="SignalP"/>
    </source>
</evidence>
<feature type="chain" id="PRO_5044251949" description="Gram-positive cocci surface proteins LPxTG domain-containing protein" evidence="3">
    <location>
        <begin position="28"/>
        <end position="158"/>
    </location>
</feature>
<sequence>MTPSLSKLRTTGLILVLITGAGPPAYAAARAPYAAPPAPSADASRAGSLPGEGRARPGRAEPTAPDNPDAVDEGGLIDEGDEGDAEATQAAPDPAVPDRSEASAAAEPSGDAVPVQQNVIGPAPTPEPDLQILPLGSGLILIGLGLGLAFVALRVRRR</sequence>
<evidence type="ECO:0000256" key="2">
    <source>
        <dbReference type="SAM" id="Phobius"/>
    </source>
</evidence>
<evidence type="ECO:0008006" key="5">
    <source>
        <dbReference type="Google" id="ProtNLM"/>
    </source>
</evidence>
<dbReference type="RefSeq" id="WP_369260656.1">
    <property type="nucleotide sequence ID" value="NZ_CP163440.1"/>
</dbReference>
<gene>
    <name evidence="4" type="ORF">AB5J50_25760</name>
</gene>
<keyword evidence="3" id="KW-0732">Signal</keyword>
<keyword evidence="2" id="KW-0472">Membrane</keyword>
<evidence type="ECO:0000313" key="4">
    <source>
        <dbReference type="EMBL" id="XDQ63943.1"/>
    </source>
</evidence>
<dbReference type="EMBL" id="CP163440">
    <property type="protein sequence ID" value="XDQ63943.1"/>
    <property type="molecule type" value="Genomic_DNA"/>
</dbReference>
<feature type="region of interest" description="Disordered" evidence="1">
    <location>
        <begin position="31"/>
        <end position="125"/>
    </location>
</feature>
<keyword evidence="2" id="KW-1133">Transmembrane helix</keyword>
<reference evidence="4" key="1">
    <citation type="submission" date="2024-07" db="EMBL/GenBank/DDBJ databases">
        <authorList>
            <person name="Yu S.T."/>
        </authorList>
    </citation>
    <scope>NUCLEOTIDE SEQUENCE</scope>
    <source>
        <strain evidence="4">R35</strain>
    </source>
</reference>
<feature type="transmembrane region" description="Helical" evidence="2">
    <location>
        <begin position="132"/>
        <end position="153"/>
    </location>
</feature>
<organism evidence="4">
    <name type="scientific">Streptomyces sp. R35</name>
    <dbReference type="NCBI Taxonomy" id="3238630"/>
    <lineage>
        <taxon>Bacteria</taxon>
        <taxon>Bacillati</taxon>
        <taxon>Actinomycetota</taxon>
        <taxon>Actinomycetes</taxon>
        <taxon>Kitasatosporales</taxon>
        <taxon>Streptomycetaceae</taxon>
        <taxon>Streptomyces</taxon>
    </lineage>
</organism>
<protein>
    <recommendedName>
        <fullName evidence="5">Gram-positive cocci surface proteins LPxTG domain-containing protein</fullName>
    </recommendedName>
</protein>
<keyword evidence="2" id="KW-0812">Transmembrane</keyword>
<name>A0AB39S8W8_9ACTN</name>
<accession>A0AB39S8W8</accession>
<proteinExistence type="predicted"/>
<feature type="compositionally biased region" description="Acidic residues" evidence="1">
    <location>
        <begin position="69"/>
        <end position="85"/>
    </location>
</feature>
<dbReference type="AlphaFoldDB" id="A0AB39S8W8"/>